<reference evidence="3" key="1">
    <citation type="submission" date="2016-12" db="EMBL/GenBank/DDBJ databases">
        <authorList>
            <person name="Moulin L."/>
        </authorList>
    </citation>
    <scope>NUCLEOTIDE SEQUENCE [LARGE SCALE GENOMIC DNA]</scope>
    <source>
        <strain evidence="3">STM 7183</strain>
    </source>
</reference>
<evidence type="ECO:0000256" key="1">
    <source>
        <dbReference type="SAM" id="MobiDB-lite"/>
    </source>
</evidence>
<gene>
    <name evidence="3" type="primary">virB</name>
    <name evidence="3" type="ORF">BN2476_1380037</name>
</gene>
<dbReference type="EMBL" id="CYGY02000138">
    <property type="protein sequence ID" value="SIT51776.1"/>
    <property type="molecule type" value="Genomic_DNA"/>
</dbReference>
<dbReference type="InterPro" id="IPR023346">
    <property type="entry name" value="Lysozyme-like_dom_sf"/>
</dbReference>
<name>A0A1N7SWP8_9BURK</name>
<dbReference type="OrthoDB" id="8565485at2"/>
<protein>
    <submittedName>
        <fullName evidence="3">Type IV secretion system protein virB1</fullName>
    </submittedName>
</protein>
<feature type="region of interest" description="Disordered" evidence="1">
    <location>
        <begin position="184"/>
        <end position="209"/>
    </location>
</feature>
<keyword evidence="4" id="KW-1185">Reference proteome</keyword>
<evidence type="ECO:0000259" key="2">
    <source>
        <dbReference type="Pfam" id="PF01464"/>
    </source>
</evidence>
<organism evidence="3 4">
    <name type="scientific">Paraburkholderia piptadeniae</name>
    <dbReference type="NCBI Taxonomy" id="1701573"/>
    <lineage>
        <taxon>Bacteria</taxon>
        <taxon>Pseudomonadati</taxon>
        <taxon>Pseudomonadota</taxon>
        <taxon>Betaproteobacteria</taxon>
        <taxon>Burkholderiales</taxon>
        <taxon>Burkholderiaceae</taxon>
        <taxon>Paraburkholderia</taxon>
    </lineage>
</organism>
<proteinExistence type="predicted"/>
<dbReference type="CDD" id="cd16892">
    <property type="entry name" value="LT_VirB1-like"/>
    <property type="match status" value="1"/>
</dbReference>
<feature type="domain" description="Transglycosylase SLT" evidence="2">
    <location>
        <begin position="9"/>
        <end position="124"/>
    </location>
</feature>
<evidence type="ECO:0000313" key="4">
    <source>
        <dbReference type="Proteomes" id="UP000195569"/>
    </source>
</evidence>
<dbReference type="AlphaFoldDB" id="A0A1N7SWP8"/>
<comment type="caution">
    <text evidence="3">The sequence shown here is derived from an EMBL/GenBank/DDBJ whole genome shotgun (WGS) entry which is preliminary data.</text>
</comment>
<dbReference type="SUPFAM" id="SSF53955">
    <property type="entry name" value="Lysozyme-like"/>
    <property type="match status" value="1"/>
</dbReference>
<dbReference type="InterPro" id="IPR008258">
    <property type="entry name" value="Transglycosylase_SLT_dom_1"/>
</dbReference>
<dbReference type="Gene3D" id="1.10.530.10">
    <property type="match status" value="1"/>
</dbReference>
<feature type="compositionally biased region" description="Basic and acidic residues" evidence="1">
    <location>
        <begin position="192"/>
        <end position="202"/>
    </location>
</feature>
<dbReference type="RefSeq" id="WP_087740159.1">
    <property type="nucleotide sequence ID" value="NZ_CYGY02000138.1"/>
</dbReference>
<dbReference type="Pfam" id="PF01464">
    <property type="entry name" value="SLT"/>
    <property type="match status" value="1"/>
</dbReference>
<accession>A0A1N7SWP8</accession>
<dbReference type="Proteomes" id="UP000195569">
    <property type="component" value="Unassembled WGS sequence"/>
</dbReference>
<evidence type="ECO:0000313" key="3">
    <source>
        <dbReference type="EMBL" id="SIT51776.1"/>
    </source>
</evidence>
<sequence>MIDFATLAHECAPTVQAATLQAIVRTESAFNPLAVGVVGGHLQRQPKTLEEALATVRALAARGIDFSLGIGQVNRFNLSRYEVTYETAFDPCANLRVAGAILHDCYQRASASYGRGERALRGAISCYYSGNFVRGERVESGGSSYVQRVVANAQTTVGKANLVSAIPVIMDRPAGPTTQVIAGKVKSSPSQRDVRPQRHDAPHPPWDAFGDFDCDSDACK</sequence>